<proteinExistence type="predicted"/>
<accession>A0A1G8P164</accession>
<dbReference type="Proteomes" id="UP000198853">
    <property type="component" value="Unassembled WGS sequence"/>
</dbReference>
<dbReference type="AlphaFoldDB" id="A0A1G8P164"/>
<sequence>MYNTSFPDPPTFKPVFEKLRREEEEIKRQNTKEIAEAMLQEGLPIATVIKVTGLNEDELDEIQHQN</sequence>
<gene>
    <name evidence="1" type="ORF">SAMN04488123_107146</name>
</gene>
<name>A0A1G8P164_9BACI</name>
<organism evidence="1 2">
    <name type="scientific">Natribacillus halophilus</name>
    <dbReference type="NCBI Taxonomy" id="549003"/>
    <lineage>
        <taxon>Bacteria</taxon>
        <taxon>Bacillati</taxon>
        <taxon>Bacillota</taxon>
        <taxon>Bacilli</taxon>
        <taxon>Bacillales</taxon>
        <taxon>Bacillaceae</taxon>
        <taxon>Natribacillus</taxon>
    </lineage>
</organism>
<reference evidence="1 2" key="1">
    <citation type="submission" date="2016-10" db="EMBL/GenBank/DDBJ databases">
        <authorList>
            <person name="de Groot N.N."/>
        </authorList>
    </citation>
    <scope>NUCLEOTIDE SEQUENCE [LARGE SCALE GENOMIC DNA]</scope>
    <source>
        <strain evidence="1 2">DSM 21771</strain>
    </source>
</reference>
<evidence type="ECO:0008006" key="3">
    <source>
        <dbReference type="Google" id="ProtNLM"/>
    </source>
</evidence>
<protein>
    <recommendedName>
        <fullName evidence="3">Transposase/invertase (TIGR01784 family)</fullName>
    </recommendedName>
</protein>
<dbReference type="RefSeq" id="WP_090398435.1">
    <property type="nucleotide sequence ID" value="NZ_FNEN01000007.1"/>
</dbReference>
<evidence type="ECO:0000313" key="1">
    <source>
        <dbReference type="EMBL" id="SDI86264.1"/>
    </source>
</evidence>
<dbReference type="OrthoDB" id="2969957at2"/>
<keyword evidence="2" id="KW-1185">Reference proteome</keyword>
<dbReference type="EMBL" id="FNEN01000007">
    <property type="protein sequence ID" value="SDI86264.1"/>
    <property type="molecule type" value="Genomic_DNA"/>
</dbReference>
<evidence type="ECO:0000313" key="2">
    <source>
        <dbReference type="Proteomes" id="UP000198853"/>
    </source>
</evidence>